<dbReference type="Proteomes" id="UP000887572">
    <property type="component" value="Unplaced"/>
</dbReference>
<sequence length="275" mass="30988">MNAILVLRDPNSTTAHNFYIYEAGDVISLKAYKQHLKKVSINGNYNGDVIEKKLLCYALATFFGHAFVASHFVITDIWLVDFPKIRFMMGSYYPLFLDTGIVVLSSCLLLWASGKFRQQLIDDFSIIRKTNIQIIRVGPMEGHRNNNHRAVGGAVGHQLQTRFSSSVQQLATSAVGRNCNCPNNEKEAPRFNILENKMNAARHRVLIQAAMPNLDETPQQDTLGHNAAVIVQLREVERFNGRGIPLAPPQTFYWTDEYAVSNDGVEEKFDIGLFL</sequence>
<name>A0A914HQ57_GLORO</name>
<proteinExistence type="predicted"/>
<dbReference type="WBParaSite" id="Gr19_v10_g3622.t1">
    <property type="protein sequence ID" value="Gr19_v10_g3622.t1"/>
    <property type="gene ID" value="Gr19_v10_g3622"/>
</dbReference>
<feature type="transmembrane region" description="Helical" evidence="1">
    <location>
        <begin position="54"/>
        <end position="80"/>
    </location>
</feature>
<evidence type="ECO:0000313" key="3">
    <source>
        <dbReference type="WBParaSite" id="Gr19_v10_g3622.t1"/>
    </source>
</evidence>
<reference evidence="3" key="1">
    <citation type="submission" date="2022-11" db="UniProtKB">
        <authorList>
            <consortium name="WormBaseParasite"/>
        </authorList>
    </citation>
    <scope>IDENTIFICATION</scope>
</reference>
<keyword evidence="1" id="KW-1133">Transmembrane helix</keyword>
<dbReference type="AlphaFoldDB" id="A0A914HQ57"/>
<feature type="transmembrane region" description="Helical" evidence="1">
    <location>
        <begin position="92"/>
        <end position="112"/>
    </location>
</feature>
<accession>A0A914HQ57</accession>
<keyword evidence="1" id="KW-0472">Membrane</keyword>
<evidence type="ECO:0000313" key="2">
    <source>
        <dbReference type="Proteomes" id="UP000887572"/>
    </source>
</evidence>
<protein>
    <submittedName>
        <fullName evidence="3">Uncharacterized protein</fullName>
    </submittedName>
</protein>
<keyword evidence="2" id="KW-1185">Reference proteome</keyword>
<organism evidence="2 3">
    <name type="scientific">Globodera rostochiensis</name>
    <name type="common">Golden nematode worm</name>
    <name type="synonym">Heterodera rostochiensis</name>
    <dbReference type="NCBI Taxonomy" id="31243"/>
    <lineage>
        <taxon>Eukaryota</taxon>
        <taxon>Metazoa</taxon>
        <taxon>Ecdysozoa</taxon>
        <taxon>Nematoda</taxon>
        <taxon>Chromadorea</taxon>
        <taxon>Rhabditida</taxon>
        <taxon>Tylenchina</taxon>
        <taxon>Tylenchomorpha</taxon>
        <taxon>Tylenchoidea</taxon>
        <taxon>Heteroderidae</taxon>
        <taxon>Heteroderinae</taxon>
        <taxon>Globodera</taxon>
    </lineage>
</organism>
<evidence type="ECO:0000256" key="1">
    <source>
        <dbReference type="SAM" id="Phobius"/>
    </source>
</evidence>
<keyword evidence="1" id="KW-0812">Transmembrane</keyword>